<dbReference type="EMBL" id="LGAA01000014">
    <property type="protein sequence ID" value="KPD03271.1"/>
    <property type="molecule type" value="Genomic_DNA"/>
</dbReference>
<evidence type="ECO:0000313" key="2">
    <source>
        <dbReference type="Proteomes" id="UP000053226"/>
    </source>
</evidence>
<reference evidence="1 2" key="1">
    <citation type="submission" date="2015-07" db="EMBL/GenBank/DDBJ databases">
        <title>ATOL: Assembling a taxonomically balanced genome-scale reconstruction of the evolutionary history of the Enterobacteriaceae.</title>
        <authorList>
            <person name="Plunkett G.III."/>
            <person name="Neeno-Eckwall E.C."/>
            <person name="Glasner J.D."/>
            <person name="Perna N.T."/>
        </authorList>
    </citation>
    <scope>NUCLEOTIDE SEQUENCE [LARGE SCALE GENOMIC DNA]</scope>
    <source>
        <strain evidence="1 2">ATCC 35017</strain>
    </source>
</reference>
<gene>
    <name evidence="1" type="ORF">M992_1404</name>
</gene>
<accession>A0A0N0IB35</accession>
<sequence length="111" mass="11784">MSGFFNTLKSMAKSVVQSKIFKEFTKKAINLLEEVGLNLLKQAKNKLIAAFSAEEPKKEAIVTPMKTATGDADSLISQISAMKSNNDSVSALGSIPLIGDLAPSMPLLAAK</sequence>
<proteinExistence type="predicted"/>
<dbReference type="RefSeq" id="WP_053907899.1">
    <property type="nucleotide sequence ID" value="NZ_CAWMUS010000014.1"/>
</dbReference>
<dbReference type="AlphaFoldDB" id="A0A0N0IB35"/>
<protein>
    <submittedName>
        <fullName evidence="1">Uncharacterized protein</fullName>
    </submittedName>
</protein>
<evidence type="ECO:0000313" key="1">
    <source>
        <dbReference type="EMBL" id="KPD03271.1"/>
    </source>
</evidence>
<organism evidence="1 2">
    <name type="scientific">Moellerella wisconsensis ATCC 35017</name>
    <dbReference type="NCBI Taxonomy" id="1354267"/>
    <lineage>
        <taxon>Bacteria</taxon>
        <taxon>Pseudomonadati</taxon>
        <taxon>Pseudomonadota</taxon>
        <taxon>Gammaproteobacteria</taxon>
        <taxon>Enterobacterales</taxon>
        <taxon>Morganellaceae</taxon>
        <taxon>Moellerella</taxon>
    </lineage>
</organism>
<keyword evidence="2" id="KW-1185">Reference proteome</keyword>
<name>A0A0N0IB35_9GAMM</name>
<dbReference type="Proteomes" id="UP000053226">
    <property type="component" value="Unassembled WGS sequence"/>
</dbReference>
<comment type="caution">
    <text evidence="1">The sequence shown here is derived from an EMBL/GenBank/DDBJ whole genome shotgun (WGS) entry which is preliminary data.</text>
</comment>